<dbReference type="Pfam" id="PF00534">
    <property type="entry name" value="Glycos_transf_1"/>
    <property type="match status" value="1"/>
</dbReference>
<dbReference type="STRING" id="1312852.EG19_02800"/>
<accession>A0A062XMH4</accession>
<evidence type="ECO:0000259" key="3">
    <source>
        <dbReference type="Pfam" id="PF13439"/>
    </source>
</evidence>
<keyword evidence="1" id="KW-0808">Transferase</keyword>
<organism evidence="4 5">
    <name type="scientific">Thermoanaerobaculum aquaticum</name>
    <dbReference type="NCBI Taxonomy" id="1312852"/>
    <lineage>
        <taxon>Bacteria</taxon>
        <taxon>Pseudomonadati</taxon>
        <taxon>Acidobacteriota</taxon>
        <taxon>Thermoanaerobaculia</taxon>
        <taxon>Thermoanaerobaculales</taxon>
        <taxon>Thermoanaerobaculaceae</taxon>
        <taxon>Thermoanaerobaculum</taxon>
    </lineage>
</organism>
<dbReference type="RefSeq" id="WP_053335032.1">
    <property type="nucleotide sequence ID" value="NZ_JMFG01000017.1"/>
</dbReference>
<dbReference type="EMBL" id="JMFG01000017">
    <property type="protein sequence ID" value="KDA53762.1"/>
    <property type="molecule type" value="Genomic_DNA"/>
</dbReference>
<dbReference type="PANTHER" id="PTHR46401">
    <property type="entry name" value="GLYCOSYLTRANSFERASE WBBK-RELATED"/>
    <property type="match status" value="1"/>
</dbReference>
<dbReference type="GO" id="GO:0016757">
    <property type="term" value="F:glycosyltransferase activity"/>
    <property type="evidence" value="ECO:0007669"/>
    <property type="project" value="InterPro"/>
</dbReference>
<comment type="caution">
    <text evidence="4">The sequence shown here is derived from an EMBL/GenBank/DDBJ whole genome shotgun (WGS) entry which is preliminary data.</text>
</comment>
<sequence>MVTVALDARKLPDFGIGSYVAALLRHLPAMAPEWSWAILVTAEGREMLPAFPPNVRVLHVEAKGYTVREQLLLPWRLSTLRPRLFHIPHYVIPLSYVGRMVVTIHDIIHVLFPEFLPKPAGYAYATFMIRAAVARARRVIAVSHTTAQDLATLLGANAHKVEVIPNGVEAEFFADHDGNEDEAHRRRLGLSRPYFLFVGNHKPHKNVEAVLKAYQLFVNEAGDEVPHLALAGGFTPTGPLAPRVEAMGLASKVRFLGFLPRHELRAVYRGALAFLCPSLYEGFGLPVLEAAACGLPIMASDIPAVREVLADAVLKVNPRDVVEQAQAMRRLWQEPETRKKLASAAHSRAQRFRWEQTARETLGVYRRVLGETP</sequence>
<name>A0A062XMH4_9BACT</name>
<keyword evidence="5" id="KW-1185">Reference proteome</keyword>
<gene>
    <name evidence="4" type="ORF">EG19_02800</name>
</gene>
<dbReference type="Proteomes" id="UP000027284">
    <property type="component" value="Unassembled WGS sequence"/>
</dbReference>
<dbReference type="PANTHER" id="PTHR46401:SF2">
    <property type="entry name" value="GLYCOSYLTRANSFERASE WBBK-RELATED"/>
    <property type="match status" value="1"/>
</dbReference>
<dbReference type="InterPro" id="IPR028098">
    <property type="entry name" value="Glyco_trans_4-like_N"/>
</dbReference>
<dbReference type="Gene3D" id="3.40.50.2000">
    <property type="entry name" value="Glycogen Phosphorylase B"/>
    <property type="match status" value="2"/>
</dbReference>
<evidence type="ECO:0008006" key="6">
    <source>
        <dbReference type="Google" id="ProtNLM"/>
    </source>
</evidence>
<evidence type="ECO:0000313" key="4">
    <source>
        <dbReference type="EMBL" id="KDA53762.1"/>
    </source>
</evidence>
<dbReference type="SUPFAM" id="SSF53756">
    <property type="entry name" value="UDP-Glycosyltransferase/glycogen phosphorylase"/>
    <property type="match status" value="1"/>
</dbReference>
<evidence type="ECO:0000259" key="2">
    <source>
        <dbReference type="Pfam" id="PF00534"/>
    </source>
</evidence>
<dbReference type="InterPro" id="IPR001296">
    <property type="entry name" value="Glyco_trans_1"/>
</dbReference>
<dbReference type="Pfam" id="PF13439">
    <property type="entry name" value="Glyco_transf_4"/>
    <property type="match status" value="1"/>
</dbReference>
<dbReference type="GO" id="GO:0009103">
    <property type="term" value="P:lipopolysaccharide biosynthetic process"/>
    <property type="evidence" value="ECO:0007669"/>
    <property type="project" value="TreeGrafter"/>
</dbReference>
<evidence type="ECO:0000313" key="5">
    <source>
        <dbReference type="Proteomes" id="UP000027284"/>
    </source>
</evidence>
<evidence type="ECO:0000256" key="1">
    <source>
        <dbReference type="ARBA" id="ARBA00022679"/>
    </source>
</evidence>
<protein>
    <recommendedName>
        <fullName evidence="6">Glycosyltransferase family 1 protein</fullName>
    </recommendedName>
</protein>
<feature type="domain" description="Glycosyltransferase subfamily 4-like N-terminal" evidence="3">
    <location>
        <begin position="15"/>
        <end position="171"/>
    </location>
</feature>
<dbReference type="AlphaFoldDB" id="A0A062XMH4"/>
<reference evidence="4 5" key="1">
    <citation type="submission" date="2014-04" db="EMBL/GenBank/DDBJ databases">
        <title>The Genome Sequence of Thermoanaerobaculum aquaticum MP-01, The First Cultivated Group 23 Acidobacterium.</title>
        <authorList>
            <person name="Stamps B.W."/>
            <person name="Losey N.A."/>
            <person name="Lawson P.A."/>
            <person name="Stevenson B.S."/>
        </authorList>
    </citation>
    <scope>NUCLEOTIDE SEQUENCE [LARGE SCALE GENOMIC DNA]</scope>
    <source>
        <strain evidence="4 5">MP-01</strain>
    </source>
</reference>
<proteinExistence type="predicted"/>
<dbReference type="OrthoDB" id="9797829at2"/>
<dbReference type="CDD" id="cd03809">
    <property type="entry name" value="GT4_MtfB-like"/>
    <property type="match status" value="1"/>
</dbReference>
<feature type="domain" description="Glycosyl transferase family 1" evidence="2">
    <location>
        <begin position="188"/>
        <end position="346"/>
    </location>
</feature>